<sequence>MIHAIAESISPVRLAFAEQFPEAEVVNVLDEGLLFDFDDQITPHLRRRMSNLIGYCQDNQADA</sequence>
<proteinExistence type="predicted"/>
<reference evidence="1" key="1">
    <citation type="submission" date="2018-05" db="EMBL/GenBank/DDBJ databases">
        <authorList>
            <person name="Lanie J.A."/>
            <person name="Ng W.-L."/>
            <person name="Kazmierczak K.M."/>
            <person name="Andrzejewski T.M."/>
            <person name="Davidsen T.M."/>
            <person name="Wayne K.J."/>
            <person name="Tettelin H."/>
            <person name="Glass J.I."/>
            <person name="Rusch D."/>
            <person name="Podicherti R."/>
            <person name="Tsui H.-C.T."/>
            <person name="Winkler M.E."/>
        </authorList>
    </citation>
    <scope>NUCLEOTIDE SEQUENCE</scope>
</reference>
<protein>
    <submittedName>
        <fullName evidence="1">Uncharacterized protein</fullName>
    </submittedName>
</protein>
<accession>A0A383AAH0</accession>
<evidence type="ECO:0000313" key="1">
    <source>
        <dbReference type="EMBL" id="SVE04559.1"/>
    </source>
</evidence>
<gene>
    <name evidence="1" type="ORF">METZ01_LOCUS457413</name>
</gene>
<organism evidence="1">
    <name type="scientific">marine metagenome</name>
    <dbReference type="NCBI Taxonomy" id="408172"/>
    <lineage>
        <taxon>unclassified sequences</taxon>
        <taxon>metagenomes</taxon>
        <taxon>ecological metagenomes</taxon>
    </lineage>
</organism>
<feature type="non-terminal residue" evidence="1">
    <location>
        <position position="63"/>
    </location>
</feature>
<dbReference type="EMBL" id="UINC01190412">
    <property type="protein sequence ID" value="SVE04559.1"/>
    <property type="molecule type" value="Genomic_DNA"/>
</dbReference>
<name>A0A383AAH0_9ZZZZ</name>
<dbReference type="AlphaFoldDB" id="A0A383AAH0"/>